<name>A0A4Y2UQX7_ARAVE</name>
<sequence>MVERLLYWASRDDSAAIFPKISFIKLFMMDIACWKIPVSGCTCSPRLIDIDAETFLPSFLLTLITNYVQLLRFFLCFLHSFPLGIGGILCVYPVLKTKQINWSKYKLSTNVHFLLNR</sequence>
<proteinExistence type="predicted"/>
<keyword evidence="3" id="KW-1185">Reference proteome</keyword>
<evidence type="ECO:0000313" key="3">
    <source>
        <dbReference type="Proteomes" id="UP000499080"/>
    </source>
</evidence>
<feature type="transmembrane region" description="Helical" evidence="1">
    <location>
        <begin position="70"/>
        <end position="95"/>
    </location>
</feature>
<keyword evidence="1" id="KW-1133">Transmembrane helix</keyword>
<gene>
    <name evidence="2" type="ORF">AVEN_140150_1</name>
</gene>
<protein>
    <submittedName>
        <fullName evidence="2">Uncharacterized protein</fullName>
    </submittedName>
</protein>
<organism evidence="2 3">
    <name type="scientific">Araneus ventricosus</name>
    <name type="common">Orbweaver spider</name>
    <name type="synonym">Epeira ventricosa</name>
    <dbReference type="NCBI Taxonomy" id="182803"/>
    <lineage>
        <taxon>Eukaryota</taxon>
        <taxon>Metazoa</taxon>
        <taxon>Ecdysozoa</taxon>
        <taxon>Arthropoda</taxon>
        <taxon>Chelicerata</taxon>
        <taxon>Arachnida</taxon>
        <taxon>Araneae</taxon>
        <taxon>Araneomorphae</taxon>
        <taxon>Entelegynae</taxon>
        <taxon>Araneoidea</taxon>
        <taxon>Araneidae</taxon>
        <taxon>Araneus</taxon>
    </lineage>
</organism>
<dbReference type="AlphaFoldDB" id="A0A4Y2UQX7"/>
<comment type="caution">
    <text evidence="2">The sequence shown here is derived from an EMBL/GenBank/DDBJ whole genome shotgun (WGS) entry which is preliminary data.</text>
</comment>
<reference evidence="2 3" key="1">
    <citation type="journal article" date="2019" name="Sci. Rep.">
        <title>Orb-weaving spider Araneus ventricosus genome elucidates the spidroin gene catalogue.</title>
        <authorList>
            <person name="Kono N."/>
            <person name="Nakamura H."/>
            <person name="Ohtoshi R."/>
            <person name="Moran D.A.P."/>
            <person name="Shinohara A."/>
            <person name="Yoshida Y."/>
            <person name="Fujiwara M."/>
            <person name="Mori M."/>
            <person name="Tomita M."/>
            <person name="Arakawa K."/>
        </authorList>
    </citation>
    <scope>NUCLEOTIDE SEQUENCE [LARGE SCALE GENOMIC DNA]</scope>
</reference>
<dbReference type="OrthoDB" id="9419637at2759"/>
<dbReference type="Proteomes" id="UP000499080">
    <property type="component" value="Unassembled WGS sequence"/>
</dbReference>
<keyword evidence="1" id="KW-0472">Membrane</keyword>
<dbReference type="EMBL" id="BGPR01038272">
    <property type="protein sequence ID" value="GBO14096.1"/>
    <property type="molecule type" value="Genomic_DNA"/>
</dbReference>
<accession>A0A4Y2UQX7</accession>
<evidence type="ECO:0000313" key="2">
    <source>
        <dbReference type="EMBL" id="GBO14096.1"/>
    </source>
</evidence>
<keyword evidence="1" id="KW-0812">Transmembrane</keyword>
<evidence type="ECO:0000256" key="1">
    <source>
        <dbReference type="SAM" id="Phobius"/>
    </source>
</evidence>